<gene>
    <name evidence="4" type="ORF">CGOC_LOCUS9715</name>
</gene>
<reference evidence="4 5" key="1">
    <citation type="submission" date="2018-11" db="EMBL/GenBank/DDBJ databases">
        <authorList>
            <consortium name="Pathogen Informatics"/>
        </authorList>
    </citation>
    <scope>NUCLEOTIDE SEQUENCE [LARGE SCALE GENOMIC DNA]</scope>
</reference>
<accession>A0A3P7MK48</accession>
<evidence type="ECO:0000313" key="4">
    <source>
        <dbReference type="EMBL" id="VDN23963.1"/>
    </source>
</evidence>
<proteinExistence type="predicted"/>
<keyword evidence="5" id="KW-1185">Reference proteome</keyword>
<feature type="transmembrane region" description="Helical" evidence="2">
    <location>
        <begin position="171"/>
        <end position="190"/>
    </location>
</feature>
<feature type="chain" id="PRO_5018042095" evidence="3">
    <location>
        <begin position="21"/>
        <end position="192"/>
    </location>
</feature>
<feature type="region of interest" description="Disordered" evidence="1">
    <location>
        <begin position="25"/>
        <end position="102"/>
    </location>
</feature>
<feature type="compositionally biased region" description="Gly residues" evidence="1">
    <location>
        <begin position="85"/>
        <end position="100"/>
    </location>
</feature>
<keyword evidence="2" id="KW-1133">Transmembrane helix</keyword>
<evidence type="ECO:0000256" key="2">
    <source>
        <dbReference type="SAM" id="Phobius"/>
    </source>
</evidence>
<keyword evidence="2" id="KW-0812">Transmembrane</keyword>
<keyword evidence="3" id="KW-0732">Signal</keyword>
<feature type="compositionally biased region" description="Gly residues" evidence="1">
    <location>
        <begin position="43"/>
        <end position="56"/>
    </location>
</feature>
<dbReference type="AlphaFoldDB" id="A0A3P7MK48"/>
<name>A0A3P7MK48_CYLGO</name>
<dbReference type="Proteomes" id="UP000271889">
    <property type="component" value="Unassembled WGS sequence"/>
</dbReference>
<feature type="signal peptide" evidence="3">
    <location>
        <begin position="1"/>
        <end position="20"/>
    </location>
</feature>
<dbReference type="EMBL" id="UYRV01108037">
    <property type="protein sequence ID" value="VDN23963.1"/>
    <property type="molecule type" value="Genomic_DNA"/>
</dbReference>
<evidence type="ECO:0000313" key="5">
    <source>
        <dbReference type="Proteomes" id="UP000271889"/>
    </source>
</evidence>
<organism evidence="4 5">
    <name type="scientific">Cylicostephanus goldi</name>
    <name type="common">Nematode worm</name>
    <dbReference type="NCBI Taxonomy" id="71465"/>
    <lineage>
        <taxon>Eukaryota</taxon>
        <taxon>Metazoa</taxon>
        <taxon>Ecdysozoa</taxon>
        <taxon>Nematoda</taxon>
        <taxon>Chromadorea</taxon>
        <taxon>Rhabditida</taxon>
        <taxon>Rhabditina</taxon>
        <taxon>Rhabditomorpha</taxon>
        <taxon>Strongyloidea</taxon>
        <taxon>Strongylidae</taxon>
        <taxon>Cylicostephanus</taxon>
    </lineage>
</organism>
<evidence type="ECO:0000256" key="3">
    <source>
        <dbReference type="SAM" id="SignalP"/>
    </source>
</evidence>
<feature type="compositionally biased region" description="Gly residues" evidence="1">
    <location>
        <begin position="66"/>
        <end position="75"/>
    </location>
</feature>
<evidence type="ECO:0000256" key="1">
    <source>
        <dbReference type="SAM" id="MobiDB-lite"/>
    </source>
</evidence>
<protein>
    <submittedName>
        <fullName evidence="4">Uncharacterized protein</fullName>
    </submittedName>
</protein>
<keyword evidence="2" id="KW-0472">Membrane</keyword>
<sequence length="192" mass="19194">MWNRSSILLLVILLANPVLPRRASAGGGFQPSRGSSAARGAIGQPGGGYQPGGFQPGGVRPPTNQGGFGGGGVRPGGFPNQGGFHPQGGFSGGFRPGTGPGSAASSGTFKKALIGGALGAVGGLVAFEAGKAIIHSNSPMVHVLKRSHGLANGMLKCAVEPIVAQHQCRPIWVVLTMLVALVATSLAWSLGK</sequence>